<dbReference type="RefSeq" id="WP_198733159.1">
    <property type="nucleotide sequence ID" value="NZ_JAEINH010000004.1"/>
</dbReference>
<evidence type="ECO:0000313" key="15">
    <source>
        <dbReference type="EMBL" id="MBI9114595.1"/>
    </source>
</evidence>
<evidence type="ECO:0000256" key="3">
    <source>
        <dbReference type="ARBA" id="ARBA00022481"/>
    </source>
</evidence>
<proteinExistence type="inferred from homology"/>
<comment type="similarity">
    <text evidence="10">Belongs to the methyl-accepting chemotaxis (MCP) protein family.</text>
</comment>
<keyword evidence="3" id="KW-0488">Methylation</keyword>
<dbReference type="PANTHER" id="PTHR32089">
    <property type="entry name" value="METHYL-ACCEPTING CHEMOTAXIS PROTEIN MCPB"/>
    <property type="match status" value="1"/>
</dbReference>
<dbReference type="Pfam" id="PF02203">
    <property type="entry name" value="TarH"/>
    <property type="match status" value="1"/>
</dbReference>
<dbReference type="Proteomes" id="UP000602087">
    <property type="component" value="Unassembled WGS sequence"/>
</dbReference>
<dbReference type="PANTHER" id="PTHR32089:SF112">
    <property type="entry name" value="LYSOZYME-LIKE PROTEIN-RELATED"/>
    <property type="match status" value="1"/>
</dbReference>
<dbReference type="PRINTS" id="PR00260">
    <property type="entry name" value="CHEMTRNSDUCR"/>
</dbReference>
<dbReference type="GO" id="GO:0006935">
    <property type="term" value="P:chemotaxis"/>
    <property type="evidence" value="ECO:0007669"/>
    <property type="project" value="UniProtKB-KW"/>
</dbReference>
<evidence type="ECO:0000256" key="9">
    <source>
        <dbReference type="ARBA" id="ARBA00023224"/>
    </source>
</evidence>
<feature type="domain" description="Methyl-accepting transducer" evidence="13">
    <location>
        <begin position="284"/>
        <end position="527"/>
    </location>
</feature>
<dbReference type="InterPro" id="IPR004090">
    <property type="entry name" value="Chemotax_Me-accpt_rcpt"/>
</dbReference>
<evidence type="ECO:0000256" key="6">
    <source>
        <dbReference type="ARBA" id="ARBA00022692"/>
    </source>
</evidence>
<organism evidence="15 16">
    <name type="scientific">Sanguibacter suaedae</name>
    <dbReference type="NCBI Taxonomy" id="2795737"/>
    <lineage>
        <taxon>Bacteria</taxon>
        <taxon>Bacillati</taxon>
        <taxon>Actinomycetota</taxon>
        <taxon>Actinomycetes</taxon>
        <taxon>Micrococcales</taxon>
        <taxon>Sanguibacteraceae</taxon>
        <taxon>Sanguibacter</taxon>
    </lineage>
</organism>
<dbReference type="CDD" id="cd06225">
    <property type="entry name" value="HAMP"/>
    <property type="match status" value="1"/>
</dbReference>
<name>A0A934M9H5_9MICO</name>
<reference evidence="15" key="1">
    <citation type="submission" date="2020-12" db="EMBL/GenBank/DDBJ databases">
        <title>Sanguibacter suaedae sp. nov., isolated from Suaeda aralocaspica.</title>
        <authorList>
            <person name="Ma Q."/>
        </authorList>
    </citation>
    <scope>NUCLEOTIDE SEQUENCE</scope>
    <source>
        <strain evidence="15">YZGR15</strain>
    </source>
</reference>
<evidence type="ECO:0000256" key="8">
    <source>
        <dbReference type="ARBA" id="ARBA00023136"/>
    </source>
</evidence>
<keyword evidence="9 11" id="KW-0807">Transducer</keyword>
<dbReference type="GO" id="GO:0004888">
    <property type="term" value="F:transmembrane signaling receptor activity"/>
    <property type="evidence" value="ECO:0007669"/>
    <property type="project" value="InterPro"/>
</dbReference>
<dbReference type="EMBL" id="JAEINH010000004">
    <property type="protein sequence ID" value="MBI9114595.1"/>
    <property type="molecule type" value="Genomic_DNA"/>
</dbReference>
<keyword evidence="2" id="KW-1003">Cell membrane</keyword>
<keyword evidence="5" id="KW-0997">Cell inner membrane</keyword>
<sequence length="542" mass="55075">MPAYPTPPHASDTPTEGSGIRFGVRSRILAIVALFIVAVAVVGGLGGATARSVADDTEMVAKSQAAIGDPLSAVHQNQLKARMIVAQIAAAPTDESEEEWVAKQAENDAELQANLAELQAVVAGKSAALESFYPKFDAWLTARDEVVVPAALEDDPALYQDALAESSQPLIDAYLVDLDQAQVELNAYTAGIAATAKDEANSSMVTIIVAGLVGIAAALALGLWVAGSIRRSVASVQAALEALARGDLTVTAAVTSSDEIGAMARALGQAQEHLAETLSGVTGAAQEVDTAAQEMTAGAAQVVQSSEESAAQIGVVAAAAEQVSRNVQTVAAGAEQMGASIREIATNANDAAKVAQSATGVADATNATVLKLGTSSQEIGNVVKVITSIAEQTNLLALNATIEAARAGEAGKGFAVVASEVKDLAQETAKATEDIARRVEAIQADTGHAVTAIGEISTIIASINDYQLTIASAVEEQTATTNEMSRSVAEAATGAGEIAMNIAGVAQAADESSSVVGQMDTRVVGLAGIASELRQKVSAFTF</sequence>
<dbReference type="SUPFAM" id="SSF58104">
    <property type="entry name" value="Methyl-accepting chemotaxis protein (MCP) signaling domain"/>
    <property type="match status" value="1"/>
</dbReference>
<feature type="domain" description="HAMP" evidence="14">
    <location>
        <begin position="227"/>
        <end position="279"/>
    </location>
</feature>
<dbReference type="PROSITE" id="PS50885">
    <property type="entry name" value="HAMP"/>
    <property type="match status" value="1"/>
</dbReference>
<evidence type="ECO:0000259" key="14">
    <source>
        <dbReference type="PROSITE" id="PS50885"/>
    </source>
</evidence>
<comment type="subcellular location">
    <subcellularLocation>
        <location evidence="1">Cell inner membrane</location>
        <topology evidence="1">Multi-pass membrane protein</topology>
    </subcellularLocation>
</comment>
<dbReference type="GO" id="GO:0005886">
    <property type="term" value="C:plasma membrane"/>
    <property type="evidence" value="ECO:0007669"/>
    <property type="project" value="UniProtKB-SubCell"/>
</dbReference>
<keyword evidence="7 12" id="KW-1133">Transmembrane helix</keyword>
<feature type="transmembrane region" description="Helical" evidence="12">
    <location>
        <begin position="28"/>
        <end position="48"/>
    </location>
</feature>
<evidence type="ECO:0000256" key="11">
    <source>
        <dbReference type="PROSITE-ProRule" id="PRU00284"/>
    </source>
</evidence>
<evidence type="ECO:0000256" key="12">
    <source>
        <dbReference type="SAM" id="Phobius"/>
    </source>
</evidence>
<protein>
    <submittedName>
        <fullName evidence="15">Methyl-accepting chemotaxis protein</fullName>
    </submittedName>
</protein>
<evidence type="ECO:0000313" key="16">
    <source>
        <dbReference type="Proteomes" id="UP000602087"/>
    </source>
</evidence>
<dbReference type="AlphaFoldDB" id="A0A934M9H5"/>
<evidence type="ECO:0000256" key="10">
    <source>
        <dbReference type="ARBA" id="ARBA00029447"/>
    </source>
</evidence>
<keyword evidence="6 12" id="KW-0812">Transmembrane</keyword>
<keyword evidence="16" id="KW-1185">Reference proteome</keyword>
<gene>
    <name evidence="15" type="ORF">JAV76_06160</name>
</gene>
<dbReference type="InterPro" id="IPR003660">
    <property type="entry name" value="HAMP_dom"/>
</dbReference>
<dbReference type="PROSITE" id="PS50111">
    <property type="entry name" value="CHEMOTAXIS_TRANSDUC_2"/>
    <property type="match status" value="1"/>
</dbReference>
<evidence type="ECO:0000256" key="7">
    <source>
        <dbReference type="ARBA" id="ARBA00022989"/>
    </source>
</evidence>
<evidence type="ECO:0000256" key="2">
    <source>
        <dbReference type="ARBA" id="ARBA00022475"/>
    </source>
</evidence>
<accession>A0A934M9H5</accession>
<comment type="caution">
    <text evidence="15">The sequence shown here is derived from an EMBL/GenBank/DDBJ whole genome shotgun (WGS) entry which is preliminary data.</text>
</comment>
<feature type="transmembrane region" description="Helical" evidence="12">
    <location>
        <begin position="204"/>
        <end position="226"/>
    </location>
</feature>
<evidence type="ECO:0000256" key="4">
    <source>
        <dbReference type="ARBA" id="ARBA00022500"/>
    </source>
</evidence>
<dbReference type="InterPro" id="IPR003122">
    <property type="entry name" value="Tar_rcpt_lig-bd"/>
</dbReference>
<dbReference type="Pfam" id="PF00672">
    <property type="entry name" value="HAMP"/>
    <property type="match status" value="1"/>
</dbReference>
<dbReference type="Pfam" id="PF00015">
    <property type="entry name" value="MCPsignal"/>
    <property type="match status" value="1"/>
</dbReference>
<dbReference type="SMART" id="SM00283">
    <property type="entry name" value="MA"/>
    <property type="match status" value="1"/>
</dbReference>
<keyword evidence="4" id="KW-0145">Chemotaxis</keyword>
<dbReference type="SMART" id="SM00304">
    <property type="entry name" value="HAMP"/>
    <property type="match status" value="1"/>
</dbReference>
<dbReference type="InterPro" id="IPR004089">
    <property type="entry name" value="MCPsignal_dom"/>
</dbReference>
<dbReference type="GO" id="GO:0007165">
    <property type="term" value="P:signal transduction"/>
    <property type="evidence" value="ECO:0007669"/>
    <property type="project" value="UniProtKB-KW"/>
</dbReference>
<keyword evidence="8 12" id="KW-0472">Membrane</keyword>
<dbReference type="Gene3D" id="1.10.287.950">
    <property type="entry name" value="Methyl-accepting chemotaxis protein"/>
    <property type="match status" value="1"/>
</dbReference>
<evidence type="ECO:0000256" key="1">
    <source>
        <dbReference type="ARBA" id="ARBA00004429"/>
    </source>
</evidence>
<evidence type="ECO:0000259" key="13">
    <source>
        <dbReference type="PROSITE" id="PS50111"/>
    </source>
</evidence>
<evidence type="ECO:0000256" key="5">
    <source>
        <dbReference type="ARBA" id="ARBA00022519"/>
    </source>
</evidence>